<feature type="signal peptide" evidence="1">
    <location>
        <begin position="1"/>
        <end position="20"/>
    </location>
</feature>
<keyword evidence="1" id="KW-0732">Signal</keyword>
<sequence>MKKMLILCCLMLGLPVAVQASNDKIDPSTYICAELVTQPMTEGGQPPIFEGLQIDGYVSAKMGNPIADPETLAPMLGQVYGACQVDPTKKVAAVWQEARKTFPVDTESTWRADKTLCKDYTANPDDGSGFVIWLDGYNRGKSGKPASVLNSDDTLKAYLDACSKKPDSLMLDVLAESAK</sequence>
<evidence type="ECO:0000313" key="2">
    <source>
        <dbReference type="EMBL" id="SBW04401.1"/>
    </source>
</evidence>
<evidence type="ECO:0008006" key="3">
    <source>
        <dbReference type="Google" id="ProtNLM"/>
    </source>
</evidence>
<organism evidence="2">
    <name type="scientific">uncultured Desulfovibrio sp</name>
    <dbReference type="NCBI Taxonomy" id="167968"/>
    <lineage>
        <taxon>Bacteria</taxon>
        <taxon>Pseudomonadati</taxon>
        <taxon>Thermodesulfobacteriota</taxon>
        <taxon>Desulfovibrionia</taxon>
        <taxon>Desulfovibrionales</taxon>
        <taxon>Desulfovibrionaceae</taxon>
        <taxon>Desulfovibrio</taxon>
        <taxon>environmental samples</taxon>
    </lineage>
</organism>
<dbReference type="RefSeq" id="WP_227118706.1">
    <property type="nucleotide sequence ID" value="NZ_CAKSVL010000010.1"/>
</dbReference>
<reference evidence="2" key="1">
    <citation type="submission" date="2016-04" db="EMBL/GenBank/DDBJ databases">
        <authorList>
            <person name="Evans L.H."/>
            <person name="Alamgir A."/>
            <person name="Owens N."/>
            <person name="Weber N.D."/>
            <person name="Virtaneva K."/>
            <person name="Barbian K."/>
            <person name="Babar A."/>
            <person name="Rosenke K."/>
        </authorList>
    </citation>
    <scope>NUCLEOTIDE SEQUENCE</scope>
    <source>
        <strain evidence="2">92-2</strain>
    </source>
</reference>
<feature type="chain" id="PRO_5012849427" description="HdeA/HdeB family protein" evidence="1">
    <location>
        <begin position="21"/>
        <end position="179"/>
    </location>
</feature>
<dbReference type="EMBL" id="FLUP01000001">
    <property type="protein sequence ID" value="SBW04401.1"/>
    <property type="molecule type" value="Genomic_DNA"/>
</dbReference>
<gene>
    <name evidence="2" type="ORF">KM92DES2_11920</name>
</gene>
<accession>A0A212JY70</accession>
<name>A0A212JY70_9BACT</name>
<proteinExistence type="predicted"/>
<protein>
    <recommendedName>
        <fullName evidence="3">HdeA/HdeB family protein</fullName>
    </recommendedName>
</protein>
<dbReference type="AlphaFoldDB" id="A0A212JY70"/>
<evidence type="ECO:0000256" key="1">
    <source>
        <dbReference type="SAM" id="SignalP"/>
    </source>
</evidence>